<protein>
    <submittedName>
        <fullName evidence="2">Uncharacterized protein</fullName>
    </submittedName>
</protein>
<dbReference type="AlphaFoldDB" id="A0A559SWH7"/>
<comment type="caution">
    <text evidence="2">The sequence shown here is derived from an EMBL/GenBank/DDBJ whole genome shotgun (WGS) entry which is preliminary data.</text>
</comment>
<accession>A0A559SWH7</accession>
<evidence type="ECO:0000313" key="3">
    <source>
        <dbReference type="Proteomes" id="UP000319824"/>
    </source>
</evidence>
<keyword evidence="1" id="KW-1133">Transmembrane helix</keyword>
<feature type="transmembrane region" description="Helical" evidence="1">
    <location>
        <begin position="20"/>
        <end position="43"/>
    </location>
</feature>
<keyword evidence="1" id="KW-0812">Transmembrane</keyword>
<name>A0A559SWH7_9HYPH</name>
<evidence type="ECO:0000313" key="2">
    <source>
        <dbReference type="EMBL" id="TVZ66708.1"/>
    </source>
</evidence>
<reference evidence="2 3" key="1">
    <citation type="submission" date="2019-06" db="EMBL/GenBank/DDBJ databases">
        <title>Pac Bio to generate improved reference genome sequences for organisms with transposon mutant libraries (support for FEBA project).</title>
        <authorList>
            <person name="Blow M."/>
        </authorList>
    </citation>
    <scope>NUCLEOTIDE SEQUENCE [LARGE SCALE GENOMIC DNA]</scope>
    <source>
        <strain evidence="2 3">USDA 1844</strain>
    </source>
</reference>
<organism evidence="2 3">
    <name type="scientific">Rhizobium mongolense USDA 1844</name>
    <dbReference type="NCBI Taxonomy" id="1079460"/>
    <lineage>
        <taxon>Bacteria</taxon>
        <taxon>Pseudomonadati</taxon>
        <taxon>Pseudomonadota</taxon>
        <taxon>Alphaproteobacteria</taxon>
        <taxon>Hyphomicrobiales</taxon>
        <taxon>Rhizobiaceae</taxon>
        <taxon>Rhizobium/Agrobacterium group</taxon>
        <taxon>Rhizobium</taxon>
    </lineage>
</organism>
<sequence length="66" mass="7430">MRSSVSKVNSNLRGTGGTPLLVGLLVLVFVVPVAIFRTGTLLLQINNRWIWHYKFLSIYGPRVGRF</sequence>
<dbReference type="Proteomes" id="UP000319824">
    <property type="component" value="Unassembled WGS sequence"/>
</dbReference>
<evidence type="ECO:0000256" key="1">
    <source>
        <dbReference type="SAM" id="Phobius"/>
    </source>
</evidence>
<dbReference type="EMBL" id="VISO01000003">
    <property type="protein sequence ID" value="TVZ66708.1"/>
    <property type="molecule type" value="Genomic_DNA"/>
</dbReference>
<gene>
    <name evidence="2" type="ORF">BCL32_7117</name>
</gene>
<proteinExistence type="predicted"/>
<keyword evidence="1" id="KW-0472">Membrane</keyword>